<gene>
    <name evidence="1" type="ORF">COI93_17230</name>
</gene>
<dbReference type="AlphaFoldDB" id="A0A2B0LPX9"/>
<reference evidence="1 2" key="1">
    <citation type="submission" date="2017-09" db="EMBL/GenBank/DDBJ databases">
        <title>Large-scale bioinformatics analysis of Bacillus genomes uncovers conserved roles of natural products in bacterial physiology.</title>
        <authorList>
            <consortium name="Agbiome Team Llc"/>
            <person name="Bleich R.M."/>
            <person name="Grubbs K.J."/>
            <person name="Santa Maria K.C."/>
            <person name="Allen S.E."/>
            <person name="Farag S."/>
            <person name="Shank E.A."/>
            <person name="Bowers A."/>
        </authorList>
    </citation>
    <scope>NUCLEOTIDE SEQUENCE [LARGE SCALE GENOMIC DNA]</scope>
    <source>
        <strain evidence="1 2">AFS083043</strain>
    </source>
</reference>
<evidence type="ECO:0000313" key="1">
    <source>
        <dbReference type="EMBL" id="PFK34271.1"/>
    </source>
</evidence>
<dbReference type="Proteomes" id="UP000242656">
    <property type="component" value="Unassembled WGS sequence"/>
</dbReference>
<sequence length="73" mass="8952">MHKKYSLYDVYTSIPRNTNFYAKNELFSKNKYWLRLQFSNCLIYNSSFAKVKTGIHIHNWREKDEHTCNVRLF</sequence>
<protein>
    <submittedName>
        <fullName evidence="1">Uncharacterized protein</fullName>
    </submittedName>
</protein>
<accession>A0A2B0LPX9</accession>
<organism evidence="1 2">
    <name type="scientific">Bacillus cereus</name>
    <dbReference type="NCBI Taxonomy" id="1396"/>
    <lineage>
        <taxon>Bacteria</taxon>
        <taxon>Bacillati</taxon>
        <taxon>Bacillota</taxon>
        <taxon>Bacilli</taxon>
        <taxon>Bacillales</taxon>
        <taxon>Bacillaceae</taxon>
        <taxon>Bacillus</taxon>
        <taxon>Bacillus cereus group</taxon>
    </lineage>
</organism>
<dbReference type="EMBL" id="NUWN01000068">
    <property type="protein sequence ID" value="PFK34271.1"/>
    <property type="molecule type" value="Genomic_DNA"/>
</dbReference>
<name>A0A2B0LPX9_BACCE</name>
<proteinExistence type="predicted"/>
<comment type="caution">
    <text evidence="1">The sequence shown here is derived from an EMBL/GenBank/DDBJ whole genome shotgun (WGS) entry which is preliminary data.</text>
</comment>
<evidence type="ECO:0000313" key="2">
    <source>
        <dbReference type="Proteomes" id="UP000242656"/>
    </source>
</evidence>